<dbReference type="EMBL" id="QSLA01000003">
    <property type="protein sequence ID" value="RHF11158.1"/>
    <property type="molecule type" value="Genomic_DNA"/>
</dbReference>
<evidence type="ECO:0000256" key="4">
    <source>
        <dbReference type="ARBA" id="ARBA00022692"/>
    </source>
</evidence>
<dbReference type="PANTHER" id="PTHR30069:SF29">
    <property type="entry name" value="HEMOGLOBIN AND HEMOGLOBIN-HAPTOGLOBIN-BINDING PROTEIN 1-RELATED"/>
    <property type="match status" value="1"/>
</dbReference>
<evidence type="ECO:0000256" key="8">
    <source>
        <dbReference type="ARBA" id="ARBA00023170"/>
    </source>
</evidence>
<keyword evidence="2 10" id="KW-0813">Transport</keyword>
<dbReference type="InterPro" id="IPR036942">
    <property type="entry name" value="Beta-barrel_TonB_sf"/>
</dbReference>
<evidence type="ECO:0000256" key="10">
    <source>
        <dbReference type="PROSITE-ProRule" id="PRU01360"/>
    </source>
</evidence>
<keyword evidence="7 10" id="KW-0472">Membrane</keyword>
<keyword evidence="5" id="KW-0732">Signal</keyword>
<dbReference type="Gene3D" id="2.40.170.20">
    <property type="entry name" value="TonB-dependent receptor, beta-barrel domain"/>
    <property type="match status" value="1"/>
</dbReference>
<evidence type="ECO:0000256" key="9">
    <source>
        <dbReference type="ARBA" id="ARBA00023237"/>
    </source>
</evidence>
<feature type="domain" description="TonB-dependent receptor-like beta-barrel" evidence="12">
    <location>
        <begin position="364"/>
        <end position="955"/>
    </location>
</feature>
<comment type="caution">
    <text evidence="14">The sequence shown here is derived from an EMBL/GenBank/DDBJ whole genome shotgun (WGS) entry which is preliminary data.</text>
</comment>
<comment type="similarity">
    <text evidence="10 11">Belongs to the TonB-dependent receptor family.</text>
</comment>
<comment type="subcellular location">
    <subcellularLocation>
        <location evidence="1 10">Cell outer membrane</location>
        <topology evidence="1 10">Multi-pass membrane protein</topology>
    </subcellularLocation>
</comment>
<evidence type="ECO:0000256" key="11">
    <source>
        <dbReference type="RuleBase" id="RU003357"/>
    </source>
</evidence>
<accession>A0A414MHA5</accession>
<dbReference type="InterPro" id="IPR000531">
    <property type="entry name" value="Beta-barrel_TonB"/>
</dbReference>
<dbReference type="Pfam" id="PF07715">
    <property type="entry name" value="Plug"/>
    <property type="match status" value="1"/>
</dbReference>
<evidence type="ECO:0000259" key="13">
    <source>
        <dbReference type="Pfam" id="PF07715"/>
    </source>
</evidence>
<gene>
    <name evidence="14" type="ORF">DW701_03915</name>
</gene>
<evidence type="ECO:0000256" key="7">
    <source>
        <dbReference type="ARBA" id="ARBA00023136"/>
    </source>
</evidence>
<keyword evidence="3 10" id="KW-1134">Transmembrane beta strand</keyword>
<dbReference type="Gene3D" id="2.170.130.10">
    <property type="entry name" value="TonB-dependent receptor, plug domain"/>
    <property type="match status" value="1"/>
</dbReference>
<dbReference type="InterPro" id="IPR037066">
    <property type="entry name" value="Plug_dom_sf"/>
</dbReference>
<evidence type="ECO:0000256" key="6">
    <source>
        <dbReference type="ARBA" id="ARBA00023077"/>
    </source>
</evidence>
<dbReference type="GO" id="GO:0044718">
    <property type="term" value="P:siderophore transmembrane transport"/>
    <property type="evidence" value="ECO:0007669"/>
    <property type="project" value="TreeGrafter"/>
</dbReference>
<organism evidence="14 15">
    <name type="scientific">Bacteroides eggerthii</name>
    <dbReference type="NCBI Taxonomy" id="28111"/>
    <lineage>
        <taxon>Bacteria</taxon>
        <taxon>Pseudomonadati</taxon>
        <taxon>Bacteroidota</taxon>
        <taxon>Bacteroidia</taxon>
        <taxon>Bacteroidales</taxon>
        <taxon>Bacteroidaceae</taxon>
        <taxon>Bacteroides</taxon>
    </lineage>
</organism>
<reference evidence="14 15" key="1">
    <citation type="submission" date="2018-08" db="EMBL/GenBank/DDBJ databases">
        <title>A genome reference for cultivated species of the human gut microbiota.</title>
        <authorList>
            <person name="Zou Y."/>
            <person name="Xue W."/>
            <person name="Luo G."/>
        </authorList>
    </citation>
    <scope>NUCLEOTIDE SEQUENCE [LARGE SCALE GENOMIC DNA]</scope>
    <source>
        <strain evidence="14 15">AM26-26AC</strain>
    </source>
</reference>
<dbReference type="InterPro" id="IPR023997">
    <property type="entry name" value="TonB-dep_OMP_SusC/RagA_CS"/>
</dbReference>
<feature type="domain" description="TonB-dependent receptor plug" evidence="13">
    <location>
        <begin position="40"/>
        <end position="161"/>
    </location>
</feature>
<dbReference type="Proteomes" id="UP000283538">
    <property type="component" value="Unassembled WGS sequence"/>
</dbReference>
<dbReference type="AlphaFoldDB" id="A0A414MHA5"/>
<evidence type="ECO:0000259" key="12">
    <source>
        <dbReference type="Pfam" id="PF00593"/>
    </source>
</evidence>
<keyword evidence="6 11" id="KW-0798">TonB box</keyword>
<protein>
    <submittedName>
        <fullName evidence="14">SusC/RagA family TonB-linked outer membrane protein</fullName>
    </submittedName>
</protein>
<dbReference type="PANTHER" id="PTHR30069">
    <property type="entry name" value="TONB-DEPENDENT OUTER MEMBRANE RECEPTOR"/>
    <property type="match status" value="1"/>
</dbReference>
<evidence type="ECO:0000256" key="3">
    <source>
        <dbReference type="ARBA" id="ARBA00022452"/>
    </source>
</evidence>
<proteinExistence type="inferred from homology"/>
<evidence type="ECO:0000313" key="15">
    <source>
        <dbReference type="Proteomes" id="UP000283538"/>
    </source>
</evidence>
<dbReference type="SUPFAM" id="SSF56935">
    <property type="entry name" value="Porins"/>
    <property type="match status" value="1"/>
</dbReference>
<keyword evidence="4 10" id="KW-0812">Transmembrane</keyword>
<dbReference type="InterPro" id="IPR039426">
    <property type="entry name" value="TonB-dep_rcpt-like"/>
</dbReference>
<sequence>METQNVEIRRGTIKVALKPDTEVLDEVVVTAMGISRSEKTLGYSATTVKSDEITISRNTNVTDALSGKVAGLQIQATSGDPGSTSSVVIRGFGSINGSNQPLYVVDGVPLQNSSLDLSTEAGHAISTSGISNIASDDIESMTVLKGAAATALYGSRAANGVIVITTKKGKKGVGRNFTLEYNGGLQARQVSLLPEMQNSFGQGWNGGQTFIENGSWGPRLDGSMQAYGPIWKGQQQIHPYTAKKDNVKDFFDIGMSWNNSIALSGASADDKMTYYFSFANASDNGIMPTDADSYARNTLSFRGSYDAASWLKVSSSVNLAKSSTDLVGSFQGTSVIDGLYELPRDISIVDMKDTSSPFNTPEAYFTPYGITNPYWALENNYNHLDSKQVYGKIQVDIKPINDLTLTYRFGFDYTDYDLKMGTPEIKLDDAFIDNDFGYAPSEMNQAGSVFARYQRSYELNHDFLASYNKSFSKFSLTANVGMNMNERYSTFMNGESKGLTVNSGFWDLGNGASWSSLRESQMKRRLVGLFGDVTVGFDEMLFLNLTARNDWSSTLPMGNNSFFYPGATLSWIFTKLIPENDVLTFGKLRLAYGKTGNDANPYMTGRRYVQAYSDGYYGADIAKFPLNGTNSFIYSTTIGSSALKPEMTSEFEVGANLQFFNGRLGLDAAYYNRTTSDQIFSLPIDPSSGYDRMVTNFGKVRNQGIELLLSTTPVLTRKFRWDLDINIAVNKNKVVSMPSSLEGGKVTIDRFSAGNDAVYMYAEEGRPMGTYYTYLPQYVTDKDSPYYGYLAVDEKGMPILSKEVKDTGYNMNHKWTGGLTTSISAYGFTLSAALDVRYGGHMFSRTKNLMQFTGNGVVTTYNDRKPFVIPNSARAIRDNNGNIVSYVENTTPVKMSDSSYQTYFNDYGYGNGGLAYMADRTYAKLRNITLSWELPKKWVNSINLRSISVSAFVNNAFVWTASDNYYIDPETTTNGTDLAGNFGELYANPSCRVYGCNLSVKF</sequence>
<evidence type="ECO:0000313" key="14">
    <source>
        <dbReference type="EMBL" id="RHF11158.1"/>
    </source>
</evidence>
<keyword evidence="9 10" id="KW-0998">Cell outer membrane</keyword>
<evidence type="ECO:0000256" key="2">
    <source>
        <dbReference type="ARBA" id="ARBA00022448"/>
    </source>
</evidence>
<dbReference type="InterPro" id="IPR012910">
    <property type="entry name" value="Plug_dom"/>
</dbReference>
<dbReference type="GO" id="GO:0015344">
    <property type="term" value="F:siderophore uptake transmembrane transporter activity"/>
    <property type="evidence" value="ECO:0007669"/>
    <property type="project" value="TreeGrafter"/>
</dbReference>
<dbReference type="PROSITE" id="PS52016">
    <property type="entry name" value="TONB_DEPENDENT_REC_3"/>
    <property type="match status" value="1"/>
</dbReference>
<dbReference type="InterPro" id="IPR023996">
    <property type="entry name" value="TonB-dep_OMP_SusC/RagA"/>
</dbReference>
<keyword evidence="8" id="KW-0675">Receptor</keyword>
<dbReference type="GO" id="GO:0009279">
    <property type="term" value="C:cell outer membrane"/>
    <property type="evidence" value="ECO:0007669"/>
    <property type="project" value="UniProtKB-SubCell"/>
</dbReference>
<name>A0A414MHA5_9BACE</name>
<evidence type="ECO:0000256" key="5">
    <source>
        <dbReference type="ARBA" id="ARBA00022729"/>
    </source>
</evidence>
<dbReference type="NCBIfam" id="TIGR04056">
    <property type="entry name" value="OMP_RagA_SusC"/>
    <property type="match status" value="1"/>
</dbReference>
<evidence type="ECO:0000256" key="1">
    <source>
        <dbReference type="ARBA" id="ARBA00004571"/>
    </source>
</evidence>
<dbReference type="Pfam" id="PF00593">
    <property type="entry name" value="TonB_dep_Rec_b-barrel"/>
    <property type="match status" value="1"/>
</dbReference>
<dbReference type="NCBIfam" id="TIGR04057">
    <property type="entry name" value="SusC_RagA_signa"/>
    <property type="match status" value="1"/>
</dbReference>